<evidence type="ECO:0000313" key="10">
    <source>
        <dbReference type="Proteomes" id="UP001369086"/>
    </source>
</evidence>
<dbReference type="PANTHER" id="PTHR21184">
    <property type="entry name" value="MENORIN (DENDRITIC BRANCHING PROTEIN)"/>
    <property type="match status" value="1"/>
</dbReference>
<reference evidence="9 10" key="1">
    <citation type="submission" date="2021-05" db="EMBL/GenBank/DDBJ databases">
        <authorList>
            <person name="Zahm M."/>
            <person name="Klopp C."/>
            <person name="Cabau C."/>
            <person name="Kuhl H."/>
            <person name="Suciu R."/>
            <person name="Ciorpac M."/>
            <person name="Holostenco D."/>
            <person name="Gessner J."/>
            <person name="Wuertz S."/>
            <person name="Hohne C."/>
            <person name="Stock M."/>
            <person name="Gislard M."/>
            <person name="Lluch J."/>
            <person name="Milhes M."/>
            <person name="Lampietro C."/>
            <person name="Lopez Roques C."/>
            <person name="Donnadieu C."/>
            <person name="Du K."/>
            <person name="Schartl M."/>
            <person name="Guiguen Y."/>
        </authorList>
    </citation>
    <scope>NUCLEOTIDE SEQUENCE [LARGE SCALE GENOMIC DNA]</scope>
    <source>
        <strain evidence="9">Hh-F2</strain>
        <tissue evidence="9">Blood</tissue>
    </source>
</reference>
<name>A0ABR0ZJJ2_HUSHU</name>
<comment type="similarity">
    <text evidence="6">Belongs to the menorin family.</text>
</comment>
<evidence type="ECO:0000256" key="2">
    <source>
        <dbReference type="ARBA" id="ARBA00022692"/>
    </source>
</evidence>
<keyword evidence="3 7" id="KW-1133">Transmembrane helix</keyword>
<evidence type="ECO:0000259" key="8">
    <source>
        <dbReference type="Pfam" id="PF10223"/>
    </source>
</evidence>
<evidence type="ECO:0000256" key="7">
    <source>
        <dbReference type="SAM" id="Phobius"/>
    </source>
</evidence>
<sequence length="592" mass="67275">MSKHRKMEKRVVEKKERCMSREECTMAAVGIFVALVLVVATIFSMNRRFCPGLLPGFTFPTDGDMQDYLLDLSLIQKKDGLLVSWYHSANNKSEMEKALKSDAMVLEADVNIEGYNTDGQTSIPIMAHPPDIYSDNTLQEWLDAVLKSNKGIKLDFKTIESVGPSLDILKKKALESGINRPVWLNADILHGPNVPGFIEVVNATSFLNLIQEKFPNATISPGWKVLYVSLLPNKTYTRAMVEDMYELLKNVTQEVTFPIRAVMGKNAWPHFKWLLEQSPSYSLTLWQGKDDPVTVEDLLFIRDNSQPDQIYYDIYDPVLSAFKEVAFQPNRSRRFYSGGNLIDYFKPRNSDGIYIQWHSIDNRITLMTLLKEGDSGMIVVPVGETQSNPGVPTVDGSDVDFQLQECLDLILVSPKPWGIYLKIKSQELLSPSLALLKHLNERKFLYNPTWINMDVSYGRFATPGYIGGDQFIKEINKVFPYVTIAPGWPKELLVQGYTKPLVEDMMSLCKGLWQEVSYQLQAVPLGKSLLAIQMLQQSSPRHSLTVEHQLEQGSYMTGYKGLILVRGRNTDKVFYNLHKDYSNNFARDVFTS</sequence>
<accession>A0ABR0ZJJ2</accession>
<comment type="subcellular location">
    <subcellularLocation>
        <location evidence="1">Membrane</location>
        <topology evidence="1">Single-pass membrane protein</topology>
    </subcellularLocation>
</comment>
<proteinExistence type="inferred from homology"/>
<dbReference type="PANTHER" id="PTHR21184:SF4">
    <property type="entry name" value="PROTEIN FAM151A"/>
    <property type="match status" value="1"/>
</dbReference>
<feature type="domain" description="Menorin-like" evidence="8">
    <location>
        <begin position="79"/>
        <end position="318"/>
    </location>
</feature>
<keyword evidence="10" id="KW-1185">Reference proteome</keyword>
<dbReference type="Proteomes" id="UP001369086">
    <property type="component" value="Unassembled WGS sequence"/>
</dbReference>
<feature type="transmembrane region" description="Helical" evidence="7">
    <location>
        <begin position="24"/>
        <end position="45"/>
    </location>
</feature>
<gene>
    <name evidence="9" type="ORF">HHUSO_G12443</name>
</gene>
<dbReference type="InterPro" id="IPR019356">
    <property type="entry name" value="Menorin_dom"/>
</dbReference>
<keyword evidence="4 7" id="KW-0472">Membrane</keyword>
<feature type="domain" description="Menorin-like" evidence="8">
    <location>
        <begin position="351"/>
        <end position="581"/>
    </location>
</feature>
<evidence type="ECO:0000313" key="9">
    <source>
        <dbReference type="EMBL" id="KAK6484630.1"/>
    </source>
</evidence>
<organism evidence="9 10">
    <name type="scientific">Huso huso</name>
    <name type="common">Beluga</name>
    <name type="synonym">Acipenser huso</name>
    <dbReference type="NCBI Taxonomy" id="61971"/>
    <lineage>
        <taxon>Eukaryota</taxon>
        <taxon>Metazoa</taxon>
        <taxon>Chordata</taxon>
        <taxon>Craniata</taxon>
        <taxon>Vertebrata</taxon>
        <taxon>Euteleostomi</taxon>
        <taxon>Actinopterygii</taxon>
        <taxon>Chondrostei</taxon>
        <taxon>Acipenseriformes</taxon>
        <taxon>Acipenseridae</taxon>
        <taxon>Huso</taxon>
    </lineage>
</organism>
<keyword evidence="2 7" id="KW-0812">Transmembrane</keyword>
<evidence type="ECO:0000256" key="3">
    <source>
        <dbReference type="ARBA" id="ARBA00022989"/>
    </source>
</evidence>
<evidence type="ECO:0000256" key="5">
    <source>
        <dbReference type="ARBA" id="ARBA00044104"/>
    </source>
</evidence>
<comment type="caution">
    <text evidence="9">The sequence shown here is derived from an EMBL/GenBank/DDBJ whole genome shotgun (WGS) entry which is preliminary data.</text>
</comment>
<evidence type="ECO:0000256" key="6">
    <source>
        <dbReference type="ARBA" id="ARBA00044953"/>
    </source>
</evidence>
<evidence type="ECO:0000256" key="4">
    <source>
        <dbReference type="ARBA" id="ARBA00023136"/>
    </source>
</evidence>
<dbReference type="Pfam" id="PF10223">
    <property type="entry name" value="Menorin_N"/>
    <property type="match status" value="2"/>
</dbReference>
<dbReference type="EMBL" id="JAHFZB010000010">
    <property type="protein sequence ID" value="KAK6484630.1"/>
    <property type="molecule type" value="Genomic_DNA"/>
</dbReference>
<protein>
    <recommendedName>
        <fullName evidence="5">Protein FAM151A</fullName>
    </recommendedName>
</protein>
<evidence type="ECO:0000256" key="1">
    <source>
        <dbReference type="ARBA" id="ARBA00004167"/>
    </source>
</evidence>